<dbReference type="InterPro" id="IPR006671">
    <property type="entry name" value="Cyclin_N"/>
</dbReference>
<feature type="compositionally biased region" description="Basic and acidic residues" evidence="10">
    <location>
        <begin position="741"/>
        <end position="785"/>
    </location>
</feature>
<dbReference type="Gene3D" id="1.10.472.10">
    <property type="entry name" value="Cyclin-like"/>
    <property type="match status" value="1"/>
</dbReference>
<keyword evidence="8 11" id="KW-0472">Membrane</keyword>
<feature type="region of interest" description="Disordered" evidence="10">
    <location>
        <begin position="527"/>
        <end position="600"/>
    </location>
</feature>
<dbReference type="GO" id="GO:0016020">
    <property type="term" value="C:membrane"/>
    <property type="evidence" value="ECO:0007669"/>
    <property type="project" value="UniProtKB-SubCell"/>
</dbReference>
<feature type="transmembrane region" description="Helical" evidence="11">
    <location>
        <begin position="1084"/>
        <end position="1103"/>
    </location>
</feature>
<sequence length="1442" mass="157679">MAAATSSGTTTATLPIKHSGIEHARKRIDPRRRQAALSFLSNISLDGRPAQDDCDNQGDEDSAVEARTRQSLVSAEREAHPVGTGAAAAQALVFNARGSFGVSPLAASTCAHPEGDAFASGVHAAGQAVFSAPFPAVPSATRGRLQTYTQGILPVAYTRQASQNYSCLESGQVGNAALELQRSRWRLLSQRSSLETLEDIEENAPLRRCRTLSGSPRPKSFKKVHFIKNMRQHDTRNGRIVLISGRRSLCSVFSVLPYRDCSQAGDMKLDSGGRQRHPSGGVSAKEMVIGLEGVELGADGKTVSYTQFLYPTNSLSGRRNTIDSTSSFSQSRNTSHRSLSLGRANSTQSSIDTGNEIGDCFEYDPNLLDDPQWPCGKHKRVLIFPSYMTTVIEYVKPSDLKKDMNETFKEKYPHIRLTLSKIRSLKREIRKLAQDECGYEEPTVAMAFVYFEKLALRGKLNKQNRKLCAGACVLLAAKIGSDLKKLEVKHLIDKLEEKFRLNRRELIAFEFPVLVALEFNLHLPEHEVTEAPPSPDCEVTEAPPSPDREAPEAPPSPDRKVPEAPPSPDRGVPEAPPSGVAPYSPKPELHKTPAYTETPTTPWLSARAGLAQLGFKSWLQWANCIPGECFDGYATRDLQCCGEGGGEKVSRHKLAEECGGLPWTRFETHISTRLSLVISPDRRWHLAVRLQGMGRVSRHESITSPSRRRKNLHTRLTAAMFIDRDSLLSITTPRFFTQGDDVTKVSPRETEKSREKNRSTRGTGPREDRRMEVSERSSRIRMEEREAARPLKPDWDWWGSSRADSQVLPPMGLPARAGLAQSVSLYWCTMAAVTFTQDGGFPPDSTTNLPRPCLRERLQLLWGGETSPSASRETTCLLPGKSISVWKVQQRNKMAVNIPGLIAVVVFYGIILATGIWASRKTKQEEKRSTGTKTEVALIAGRNINLIVGIFTMTATWVGGGYILGTAAAVYNPTKGLVWALMPVESLLVFVAAGIFIAKPMREKEYVTMLDPFQLKYGHTFTCALLIPALIGDVLWVACIMASLGGTMSVILDLSSFYSICISGTVAIIYTLLGGMFSVAYTDVIQLVFIFISLWLCVPFLMLNPTSTDITLTAFNGTLQAPWVGTVELGDVGLWLDDFLVLSLGGLAYQAVHQRILSAASSKQAQVTCFAAAGFSFLMGIPSVLVGAVAASTDWNMTSYGSPSPYDRGEFGKILPIALQHLTPNYISIMGIGAVAAAVMSSMDSCLLSSASLFTNNMYKALIRKQASDREVQWVIKTSVLVFGLIGMGLAFLGNNVLAFWIVSTDLIYAVVLPQLICVLFFPLGNVYGAVGGYILGALLRLLSGEPLLHLPPAIHFPGCRLIDGVYVQHFPCRTLAMLLSLCAIVLISYMTSLLFEKGLLPKRWDVLQVRTHSAPSGSADGKGNADDSQPAASDQLLDTKC</sequence>
<dbReference type="GO" id="GO:0005829">
    <property type="term" value="C:cytosol"/>
    <property type="evidence" value="ECO:0007669"/>
    <property type="project" value="UniProtKB-ARBA"/>
</dbReference>
<proteinExistence type="inferred from homology"/>
<dbReference type="EMBL" id="JAINUG010000029">
    <property type="protein sequence ID" value="KAJ8409790.1"/>
    <property type="molecule type" value="Genomic_DNA"/>
</dbReference>
<evidence type="ECO:0000313" key="14">
    <source>
        <dbReference type="Proteomes" id="UP001221898"/>
    </source>
</evidence>
<evidence type="ECO:0000256" key="5">
    <source>
        <dbReference type="ARBA" id="ARBA00022618"/>
    </source>
</evidence>
<feature type="transmembrane region" description="Helical" evidence="11">
    <location>
        <begin position="1299"/>
        <end position="1322"/>
    </location>
</feature>
<dbReference type="Proteomes" id="UP001221898">
    <property type="component" value="Unassembled WGS sequence"/>
</dbReference>
<dbReference type="CDD" id="cd11474">
    <property type="entry name" value="SLC5sbd_CHT"/>
    <property type="match status" value="1"/>
</dbReference>
<feature type="transmembrane region" description="Helical" evidence="11">
    <location>
        <begin position="1376"/>
        <end position="1396"/>
    </location>
</feature>
<evidence type="ECO:0000256" key="7">
    <source>
        <dbReference type="ARBA" id="ARBA00022989"/>
    </source>
</evidence>
<dbReference type="PANTHER" id="PTHR22896">
    <property type="entry name" value="CDK5 AND ABL1 ENZYME SUBSTRATE 1"/>
    <property type="match status" value="1"/>
</dbReference>
<evidence type="ECO:0000313" key="13">
    <source>
        <dbReference type="EMBL" id="KAJ8409790.1"/>
    </source>
</evidence>
<evidence type="ECO:0000256" key="2">
    <source>
        <dbReference type="ARBA" id="ARBA00006434"/>
    </source>
</evidence>
<evidence type="ECO:0000256" key="11">
    <source>
        <dbReference type="SAM" id="Phobius"/>
    </source>
</evidence>
<evidence type="ECO:0000256" key="9">
    <source>
        <dbReference type="ARBA" id="ARBA00023306"/>
    </source>
</evidence>
<evidence type="ECO:0000256" key="10">
    <source>
        <dbReference type="SAM" id="MobiDB-lite"/>
    </source>
</evidence>
<feature type="transmembrane region" description="Helical" evidence="11">
    <location>
        <begin position="1226"/>
        <end position="1254"/>
    </location>
</feature>
<name>A0AAD7SW63_9TELE</name>
<dbReference type="InterPro" id="IPR036915">
    <property type="entry name" value="Cyclin-like_sf"/>
</dbReference>
<comment type="similarity">
    <text evidence="3">Belongs to the cyclin family.</text>
</comment>
<dbReference type="InterPro" id="IPR038377">
    <property type="entry name" value="Na/Glc_symporter_sf"/>
</dbReference>
<evidence type="ECO:0000256" key="3">
    <source>
        <dbReference type="ARBA" id="ARBA00008742"/>
    </source>
</evidence>
<feature type="region of interest" description="Disordered" evidence="10">
    <location>
        <begin position="1"/>
        <end position="30"/>
    </location>
</feature>
<feature type="region of interest" description="Disordered" evidence="10">
    <location>
        <begin position="320"/>
        <end position="350"/>
    </location>
</feature>
<feature type="domain" description="Cyclin N-terminal" evidence="12">
    <location>
        <begin position="439"/>
        <end position="521"/>
    </location>
</feature>
<feature type="transmembrane region" description="Helical" evidence="11">
    <location>
        <begin position="977"/>
        <end position="998"/>
    </location>
</feature>
<feature type="compositionally biased region" description="Low complexity" evidence="10">
    <location>
        <begin position="1"/>
        <end position="13"/>
    </location>
</feature>
<dbReference type="FunFam" id="1.10.472.10:FF:000020">
    <property type="entry name" value="CDK5 and ABL1 enzyme substrate 1"/>
    <property type="match status" value="1"/>
</dbReference>
<comment type="subcellular location">
    <subcellularLocation>
        <location evidence="1">Membrane</location>
        <topology evidence="1">Multi-pass membrane protein</topology>
    </subcellularLocation>
</comment>
<evidence type="ECO:0000256" key="1">
    <source>
        <dbReference type="ARBA" id="ARBA00004141"/>
    </source>
</evidence>
<organism evidence="13 14">
    <name type="scientific">Aldrovandia affinis</name>
    <dbReference type="NCBI Taxonomy" id="143900"/>
    <lineage>
        <taxon>Eukaryota</taxon>
        <taxon>Metazoa</taxon>
        <taxon>Chordata</taxon>
        <taxon>Craniata</taxon>
        <taxon>Vertebrata</taxon>
        <taxon>Euteleostomi</taxon>
        <taxon>Actinopterygii</taxon>
        <taxon>Neopterygii</taxon>
        <taxon>Teleostei</taxon>
        <taxon>Notacanthiformes</taxon>
        <taxon>Halosauridae</taxon>
        <taxon>Aldrovandia</taxon>
    </lineage>
</organism>
<gene>
    <name evidence="13" type="ORF">AAFF_G00218490</name>
</gene>
<dbReference type="Pfam" id="PF00134">
    <property type="entry name" value="Cyclin_N"/>
    <property type="match status" value="1"/>
</dbReference>
<feature type="transmembrane region" description="Helical" evidence="11">
    <location>
        <begin position="1132"/>
        <end position="1149"/>
    </location>
</feature>
<accession>A0AAD7SW63</accession>
<feature type="transmembrane region" description="Helical" evidence="11">
    <location>
        <begin position="1170"/>
        <end position="1191"/>
    </location>
</feature>
<protein>
    <recommendedName>
        <fullName evidence="12">Cyclin N-terminal domain-containing protein</fullName>
    </recommendedName>
</protein>
<feature type="compositionally biased region" description="Low complexity" evidence="10">
    <location>
        <begin position="324"/>
        <end position="338"/>
    </location>
</feature>
<dbReference type="GO" id="GO:0051726">
    <property type="term" value="P:regulation of cell cycle"/>
    <property type="evidence" value="ECO:0007669"/>
    <property type="project" value="InterPro"/>
</dbReference>
<evidence type="ECO:0000256" key="8">
    <source>
        <dbReference type="ARBA" id="ARBA00023136"/>
    </source>
</evidence>
<dbReference type="Pfam" id="PF00474">
    <property type="entry name" value="SSF"/>
    <property type="match status" value="1"/>
</dbReference>
<keyword evidence="7 11" id="KW-1133">Transmembrane helix</keyword>
<dbReference type="GO" id="GO:0007399">
    <property type="term" value="P:nervous system development"/>
    <property type="evidence" value="ECO:0007669"/>
    <property type="project" value="TreeGrafter"/>
</dbReference>
<feature type="compositionally biased region" description="Basic and acidic residues" evidence="10">
    <location>
        <begin position="546"/>
        <end position="562"/>
    </location>
</feature>
<evidence type="ECO:0000256" key="4">
    <source>
        <dbReference type="ARBA" id="ARBA00022553"/>
    </source>
</evidence>
<feature type="region of interest" description="Disordered" evidence="10">
    <location>
        <begin position="1415"/>
        <end position="1442"/>
    </location>
</feature>
<evidence type="ECO:0000259" key="12">
    <source>
        <dbReference type="Pfam" id="PF00134"/>
    </source>
</evidence>
<dbReference type="PROSITE" id="PS50283">
    <property type="entry name" value="NA_SOLUT_SYMP_3"/>
    <property type="match status" value="1"/>
</dbReference>
<dbReference type="SUPFAM" id="SSF47954">
    <property type="entry name" value="Cyclin-like"/>
    <property type="match status" value="1"/>
</dbReference>
<dbReference type="InterPro" id="IPR001734">
    <property type="entry name" value="Na/solute_symporter"/>
</dbReference>
<evidence type="ECO:0000256" key="6">
    <source>
        <dbReference type="ARBA" id="ARBA00022692"/>
    </source>
</evidence>
<comment type="similarity">
    <text evidence="2">Belongs to the sodium:solute symporter (SSF) (TC 2.A.21) family.</text>
</comment>
<feature type="transmembrane region" description="Helical" evidence="11">
    <location>
        <begin position="946"/>
        <end position="971"/>
    </location>
</feature>
<comment type="caution">
    <text evidence="13">The sequence shown here is derived from an EMBL/GenBank/DDBJ whole genome shotgun (WGS) entry which is preliminary data.</text>
</comment>
<keyword evidence="5" id="KW-0132">Cell division</keyword>
<feature type="transmembrane region" description="Helical" evidence="11">
    <location>
        <begin position="1019"/>
        <end position="1044"/>
    </location>
</feature>
<feature type="transmembrane region" description="Helical" evidence="11">
    <location>
        <begin position="898"/>
        <end position="918"/>
    </location>
</feature>
<feature type="region of interest" description="Disordered" evidence="10">
    <location>
        <begin position="738"/>
        <end position="785"/>
    </location>
</feature>
<dbReference type="PANTHER" id="PTHR22896:SF1">
    <property type="entry name" value="CDK5 AND ABL1 ENZYME SUBSTRATE 1"/>
    <property type="match status" value="1"/>
</dbReference>
<dbReference type="GO" id="GO:0022857">
    <property type="term" value="F:transmembrane transporter activity"/>
    <property type="evidence" value="ECO:0007669"/>
    <property type="project" value="InterPro"/>
</dbReference>
<dbReference type="GO" id="GO:0051301">
    <property type="term" value="P:cell division"/>
    <property type="evidence" value="ECO:0007669"/>
    <property type="project" value="UniProtKB-KW"/>
</dbReference>
<feature type="transmembrane region" description="Helical" evidence="11">
    <location>
        <begin position="1274"/>
        <end position="1293"/>
    </location>
</feature>
<keyword evidence="9" id="KW-0131">Cell cycle</keyword>
<feature type="transmembrane region" description="Helical" evidence="11">
    <location>
        <begin position="1056"/>
        <end position="1077"/>
    </location>
</feature>
<keyword evidence="4" id="KW-0597">Phosphoprotein</keyword>
<dbReference type="InterPro" id="IPR012388">
    <property type="entry name" value="CABLES1/2"/>
</dbReference>
<dbReference type="Gene3D" id="1.20.1730.10">
    <property type="entry name" value="Sodium/glucose cotransporter"/>
    <property type="match status" value="1"/>
</dbReference>
<reference evidence="13" key="1">
    <citation type="journal article" date="2023" name="Science">
        <title>Genome structures resolve the early diversification of teleost fishes.</title>
        <authorList>
            <person name="Parey E."/>
            <person name="Louis A."/>
            <person name="Montfort J."/>
            <person name="Bouchez O."/>
            <person name="Roques C."/>
            <person name="Iampietro C."/>
            <person name="Lluch J."/>
            <person name="Castinel A."/>
            <person name="Donnadieu C."/>
            <person name="Desvignes T."/>
            <person name="Floi Bucao C."/>
            <person name="Jouanno E."/>
            <person name="Wen M."/>
            <person name="Mejri S."/>
            <person name="Dirks R."/>
            <person name="Jansen H."/>
            <person name="Henkel C."/>
            <person name="Chen W.J."/>
            <person name="Zahm M."/>
            <person name="Cabau C."/>
            <person name="Klopp C."/>
            <person name="Thompson A.W."/>
            <person name="Robinson-Rechavi M."/>
            <person name="Braasch I."/>
            <person name="Lecointre G."/>
            <person name="Bobe J."/>
            <person name="Postlethwait J.H."/>
            <person name="Berthelot C."/>
            <person name="Roest Crollius H."/>
            <person name="Guiguen Y."/>
        </authorList>
    </citation>
    <scope>NUCLEOTIDE SEQUENCE</scope>
    <source>
        <strain evidence="13">NC1722</strain>
    </source>
</reference>
<keyword evidence="14" id="KW-1185">Reference proteome</keyword>
<keyword evidence="6 11" id="KW-0812">Transmembrane</keyword>